<organism evidence="1 2">
    <name type="scientific">Pseudomonas fortuita</name>
    <dbReference type="NCBI Taxonomy" id="3233375"/>
    <lineage>
        <taxon>Bacteria</taxon>
        <taxon>Pseudomonadati</taxon>
        <taxon>Pseudomonadota</taxon>
        <taxon>Gammaproteobacteria</taxon>
        <taxon>Pseudomonadales</taxon>
        <taxon>Pseudomonadaceae</taxon>
        <taxon>Pseudomonas</taxon>
    </lineage>
</organism>
<gene>
    <name evidence="1" type="ORF">OZ911_08760</name>
</gene>
<dbReference type="EMBL" id="CP114035">
    <property type="protein sequence ID" value="WAP65476.1"/>
    <property type="molecule type" value="Genomic_DNA"/>
</dbReference>
<dbReference type="Proteomes" id="UP001163982">
    <property type="component" value="Chromosome"/>
</dbReference>
<accession>A0ACD4PE72</accession>
<sequence>MKVRTLARLSGPAGNFEKGEEVSVTGALGAELIQRKLAEPVDAAQVKPPKPTETE</sequence>
<protein>
    <submittedName>
        <fullName evidence="1">Uncharacterized protein</fullName>
    </submittedName>
</protein>
<proteinExistence type="predicted"/>
<evidence type="ECO:0000313" key="2">
    <source>
        <dbReference type="Proteomes" id="UP001163982"/>
    </source>
</evidence>
<name>A0ACD4PE72_9PSED</name>
<keyword evidence="2" id="KW-1185">Reference proteome</keyword>
<evidence type="ECO:0000313" key="1">
    <source>
        <dbReference type="EMBL" id="WAP65476.1"/>
    </source>
</evidence>
<reference evidence="1" key="1">
    <citation type="journal article" date="2024" name="Int. J. Syst. Evol. Microbiol.">
        <title>Pseudomonas fortuita sp. nov., isolated from the endosphere of a wild yam.</title>
        <authorList>
            <person name="Carlier A."/>
            <person name="Beaumel M."/>
            <person name="Moreau S."/>
            <person name="Acar T."/>
            <person name="Sana T.G."/>
            <person name="Cnockaert M."/>
            <person name="Vandamme P."/>
        </authorList>
    </citation>
    <scope>NUCLEOTIDE SEQUENCE</scope>
    <source>
        <strain evidence="1">GMI12077</strain>
    </source>
</reference>